<organism evidence="2 3">
    <name type="scientific">Protopolystoma xenopodis</name>
    <dbReference type="NCBI Taxonomy" id="117903"/>
    <lineage>
        <taxon>Eukaryota</taxon>
        <taxon>Metazoa</taxon>
        <taxon>Spiralia</taxon>
        <taxon>Lophotrochozoa</taxon>
        <taxon>Platyhelminthes</taxon>
        <taxon>Monogenea</taxon>
        <taxon>Polyopisthocotylea</taxon>
        <taxon>Polystomatidea</taxon>
        <taxon>Polystomatidae</taxon>
        <taxon>Protopolystoma</taxon>
    </lineage>
</organism>
<name>A0A3S5AKZ4_9PLAT</name>
<evidence type="ECO:0000313" key="3">
    <source>
        <dbReference type="Proteomes" id="UP000784294"/>
    </source>
</evidence>
<dbReference type="Proteomes" id="UP000784294">
    <property type="component" value="Unassembled WGS sequence"/>
</dbReference>
<reference evidence="2" key="1">
    <citation type="submission" date="2018-11" db="EMBL/GenBank/DDBJ databases">
        <authorList>
            <consortium name="Pathogen Informatics"/>
        </authorList>
    </citation>
    <scope>NUCLEOTIDE SEQUENCE</scope>
</reference>
<feature type="region of interest" description="Disordered" evidence="1">
    <location>
        <begin position="163"/>
        <end position="199"/>
    </location>
</feature>
<proteinExistence type="predicted"/>
<evidence type="ECO:0000256" key="1">
    <source>
        <dbReference type="SAM" id="MobiDB-lite"/>
    </source>
</evidence>
<sequence length="216" mass="23586">MLGKRTRRQDGDSEVPAEEACQISQTGAWFSAFVVIPLGYGRASSCNDCPSHLQSVAFSLGLGTRTHALDTTSRDKGRPAEEYLCYSGRHEGAGARTGGWVCARDHLQFPSSLATGCDSTIELPIHVASWAKVCIHVHFGRVTANFTDRHQQSTVPAERLRLTSRDSNADMLMPTHPASQAQSRDEGVSETDPTRRESLIPIQIDAVDETSSLGFW</sequence>
<feature type="compositionally biased region" description="Basic and acidic residues" evidence="1">
    <location>
        <begin position="183"/>
        <end position="198"/>
    </location>
</feature>
<keyword evidence="3" id="KW-1185">Reference proteome</keyword>
<gene>
    <name evidence="2" type="ORF">PXEA_LOCUS19865</name>
</gene>
<dbReference type="AlphaFoldDB" id="A0A3S5AKZ4"/>
<protein>
    <submittedName>
        <fullName evidence="2">Uncharacterized protein</fullName>
    </submittedName>
</protein>
<comment type="caution">
    <text evidence="2">The sequence shown here is derived from an EMBL/GenBank/DDBJ whole genome shotgun (WGS) entry which is preliminary data.</text>
</comment>
<dbReference type="EMBL" id="CAAALY010080127">
    <property type="protein sequence ID" value="VEL26425.1"/>
    <property type="molecule type" value="Genomic_DNA"/>
</dbReference>
<evidence type="ECO:0000313" key="2">
    <source>
        <dbReference type="EMBL" id="VEL26425.1"/>
    </source>
</evidence>
<accession>A0A3S5AKZ4</accession>